<proteinExistence type="predicted"/>
<gene>
    <name evidence="3" type="ordered locus">SRU_0098</name>
</gene>
<dbReference type="KEGG" id="sru:SRU_0098"/>
<dbReference type="Proteomes" id="UP000008674">
    <property type="component" value="Chromosome"/>
</dbReference>
<dbReference type="AlphaFoldDB" id="Q2S6D0"/>
<evidence type="ECO:0000259" key="2">
    <source>
        <dbReference type="Pfam" id="PF21012"/>
    </source>
</evidence>
<dbReference type="InterPro" id="IPR049236">
    <property type="entry name" value="DUF6850"/>
</dbReference>
<reference evidence="3 4" key="1">
    <citation type="journal article" date="2005" name="Proc. Natl. Acad. Sci. U.S.A.">
        <title>The genome of Salinibacter ruber: convergence and gene exchange among hyperhalophilic bacteria and archaea.</title>
        <authorList>
            <person name="Mongodin E.F."/>
            <person name="Nelson K.E."/>
            <person name="Daugherty S."/>
            <person name="Deboy R.T."/>
            <person name="Wister J."/>
            <person name="Khouri H."/>
            <person name="Weidman J."/>
            <person name="Walsh D.A."/>
            <person name="Papke R.T."/>
            <person name="Sanchez Perez G."/>
            <person name="Sharma A.K."/>
            <person name="Nesbo C.L."/>
            <person name="MacLeod D."/>
            <person name="Bapteste E."/>
            <person name="Doolittle W.F."/>
            <person name="Charlebois R.L."/>
            <person name="Legault B."/>
            <person name="Rodriguez-Valera F."/>
        </authorList>
    </citation>
    <scope>NUCLEOTIDE SEQUENCE [LARGE SCALE GENOMIC DNA]</scope>
    <source>
        <strain evidence="4">DSM 13855 / CECT 5946 / M31</strain>
    </source>
</reference>
<keyword evidence="1" id="KW-0732">Signal</keyword>
<evidence type="ECO:0000313" key="3">
    <source>
        <dbReference type="EMBL" id="ABC45320.1"/>
    </source>
</evidence>
<dbReference type="STRING" id="309807.SRU_0098"/>
<accession>Q2S6D0</accession>
<feature type="chain" id="PRO_5004215384" description="DUF6850 domain-containing protein" evidence="1">
    <location>
        <begin position="37"/>
        <end position="517"/>
    </location>
</feature>
<dbReference type="EMBL" id="CP000159">
    <property type="protein sequence ID" value="ABC45320.1"/>
    <property type="molecule type" value="Genomic_DNA"/>
</dbReference>
<evidence type="ECO:0000313" key="4">
    <source>
        <dbReference type="Proteomes" id="UP000008674"/>
    </source>
</evidence>
<organism evidence="3 4">
    <name type="scientific">Salinibacter ruber (strain DSM 13855 / M31)</name>
    <dbReference type="NCBI Taxonomy" id="309807"/>
    <lineage>
        <taxon>Bacteria</taxon>
        <taxon>Pseudomonadati</taxon>
        <taxon>Rhodothermota</taxon>
        <taxon>Rhodothermia</taxon>
        <taxon>Rhodothermales</taxon>
        <taxon>Salinibacteraceae</taxon>
        <taxon>Salinibacter</taxon>
    </lineage>
</organism>
<dbReference type="OrthoDB" id="831538at2"/>
<feature type="signal peptide" evidence="1">
    <location>
        <begin position="1"/>
        <end position="36"/>
    </location>
</feature>
<sequence>MGPTREPMMDPVQRLSLLVALVLGLFCAAAAPPAAAQGLSGIRGDVSTSTWLSLRHGAELPIRSLLADTTYSASVLQATNTQGPLRTYQDPESARVGSLTSYGLTSYKGLRLEGRFQYRKERQNGIGWKLGRNVSRRPYYFANIKPGDWDNDRYEVNLTGGTTFFGDHLLVAGGADYQVERLARYNDPRPSLNYYNLFVEGQVGGRIGGHTVALYYGTGDAEENGDVSNYNRAHDSFGEREYNVITTTGLGSYNFARFGSYERPTTRTEVGVTYAVDGNHVQFTGELVGGRSESEFIRTVSDTRETPGTYREETVRGTAFLTVSQPGYRLQVRSETQYKDGHDRNEVFAGANYFRTGWRQNLDLFVHSQAEPLTLQATLDYNRQSVTDRNASHHYEYAWLAPGLSAQYSWTTGPRRYTLIPGASYRMPLSQSARVPRKNRNLYTKYVLAPDYYRHTARVVRLRGGVQLLQQFEKLSVGLLVEYRRRMAVEDGVVLGIPEFLPGETRNTISMTLQFFH</sequence>
<keyword evidence="4" id="KW-1185">Reference proteome</keyword>
<dbReference type="Pfam" id="PF21012">
    <property type="entry name" value="DUF6850"/>
    <property type="match status" value="1"/>
</dbReference>
<dbReference type="EnsemblBacteria" id="ABC45320">
    <property type="protein sequence ID" value="ABC45320"/>
    <property type="gene ID" value="SRU_0098"/>
</dbReference>
<evidence type="ECO:0000256" key="1">
    <source>
        <dbReference type="SAM" id="SignalP"/>
    </source>
</evidence>
<dbReference type="HOGENOM" id="CLU_526652_0_0_10"/>
<feature type="domain" description="DUF6850" evidence="2">
    <location>
        <begin position="68"/>
        <end position="516"/>
    </location>
</feature>
<name>Q2S6D0_SALRD</name>
<protein>
    <recommendedName>
        <fullName evidence="2">DUF6850 domain-containing protein</fullName>
    </recommendedName>
</protein>